<keyword evidence="4" id="KW-1185">Reference proteome</keyword>
<dbReference type="RefSeq" id="WP_138237997.1">
    <property type="nucleotide sequence ID" value="NZ_VBRY01000001.1"/>
</dbReference>
<feature type="transmembrane region" description="Helical" evidence="1">
    <location>
        <begin position="6"/>
        <end position="31"/>
    </location>
</feature>
<dbReference type="EMBL" id="VBRY01000001">
    <property type="protein sequence ID" value="TLS69183.1"/>
    <property type="molecule type" value="Genomic_DNA"/>
</dbReference>
<gene>
    <name evidence="3" type="ORF">FEF65_01485</name>
</gene>
<keyword evidence="1" id="KW-0472">Membrane</keyword>
<protein>
    <recommendedName>
        <fullName evidence="2">DUF6868 domain-containing protein</fullName>
    </recommendedName>
</protein>
<proteinExistence type="predicted"/>
<name>A0A5R9GYU6_9PROT</name>
<dbReference type="Pfam" id="PF21742">
    <property type="entry name" value="DUF6868"/>
    <property type="match status" value="1"/>
</dbReference>
<keyword evidence="1" id="KW-1133">Transmembrane helix</keyword>
<dbReference type="Proteomes" id="UP000306585">
    <property type="component" value="Unassembled WGS sequence"/>
</dbReference>
<accession>A0A5R9GYU6</accession>
<keyword evidence="1" id="KW-0812">Transmembrane</keyword>
<feature type="domain" description="DUF6868" evidence="2">
    <location>
        <begin position="1"/>
        <end position="79"/>
    </location>
</feature>
<dbReference type="InterPro" id="IPR049220">
    <property type="entry name" value="DUF6868"/>
</dbReference>
<dbReference type="AlphaFoldDB" id="A0A5R9GYU6"/>
<organism evidence="3 4">
    <name type="scientific">Mariprofundus erugo</name>
    <dbReference type="NCBI Taxonomy" id="2528639"/>
    <lineage>
        <taxon>Bacteria</taxon>
        <taxon>Pseudomonadati</taxon>
        <taxon>Pseudomonadota</taxon>
        <taxon>Candidatius Mariprofundia</taxon>
        <taxon>Mariprofundales</taxon>
        <taxon>Mariprofundaceae</taxon>
        <taxon>Mariprofundus</taxon>
    </lineage>
</organism>
<sequence length="81" mass="9463">MDINTIRQALLLSTLINMGILIFWALLFIFARDVIYRLHTRWFAISSDRFDAIHYCAMAFYKIAILLLNFTPWLALTIIGP</sequence>
<evidence type="ECO:0000259" key="2">
    <source>
        <dbReference type="Pfam" id="PF21742"/>
    </source>
</evidence>
<evidence type="ECO:0000256" key="1">
    <source>
        <dbReference type="SAM" id="Phobius"/>
    </source>
</evidence>
<reference evidence="3 4" key="1">
    <citation type="journal article" date="2019" name="Appl. Environ. Microbiol.">
        <title>Environmental Evidence and Genomic Insight of Iron-oxidizing Bacteria Preference Towards More Corrosion Resistant Stainless Steel at Higher Salinities.</title>
        <authorList>
            <person name="Garrison C.E."/>
            <person name="Price K.A."/>
            <person name="Field E.K."/>
        </authorList>
    </citation>
    <scope>NUCLEOTIDE SEQUENCE [LARGE SCALE GENOMIC DNA]</scope>
    <source>
        <strain evidence="3 4">P3</strain>
    </source>
</reference>
<evidence type="ECO:0000313" key="3">
    <source>
        <dbReference type="EMBL" id="TLS69183.1"/>
    </source>
</evidence>
<feature type="transmembrane region" description="Helical" evidence="1">
    <location>
        <begin position="52"/>
        <end position="75"/>
    </location>
</feature>
<comment type="caution">
    <text evidence="3">The sequence shown here is derived from an EMBL/GenBank/DDBJ whole genome shotgun (WGS) entry which is preliminary data.</text>
</comment>
<evidence type="ECO:0000313" key="4">
    <source>
        <dbReference type="Proteomes" id="UP000306585"/>
    </source>
</evidence>